<accession>A0A7J8LDH6</accession>
<dbReference type="EMBL" id="JABEZX010000002">
    <property type="protein sequence ID" value="MBA0550419.1"/>
    <property type="molecule type" value="Genomic_DNA"/>
</dbReference>
<protein>
    <submittedName>
        <fullName evidence="1">Uncharacterized protein</fullName>
    </submittedName>
</protein>
<evidence type="ECO:0000313" key="2">
    <source>
        <dbReference type="Proteomes" id="UP000593572"/>
    </source>
</evidence>
<organism evidence="1 2">
    <name type="scientific">Gossypium lobatum</name>
    <dbReference type="NCBI Taxonomy" id="34289"/>
    <lineage>
        <taxon>Eukaryota</taxon>
        <taxon>Viridiplantae</taxon>
        <taxon>Streptophyta</taxon>
        <taxon>Embryophyta</taxon>
        <taxon>Tracheophyta</taxon>
        <taxon>Spermatophyta</taxon>
        <taxon>Magnoliopsida</taxon>
        <taxon>eudicotyledons</taxon>
        <taxon>Gunneridae</taxon>
        <taxon>Pentapetalae</taxon>
        <taxon>rosids</taxon>
        <taxon>malvids</taxon>
        <taxon>Malvales</taxon>
        <taxon>Malvaceae</taxon>
        <taxon>Malvoideae</taxon>
        <taxon>Gossypium</taxon>
    </lineage>
</organism>
<sequence>MQDPSQVWQSKLLLHLSLLLAEKRVKKMKKTLMTHGISAKLRIENPLLGQEQENRLTQMS</sequence>
<dbReference type="AlphaFoldDB" id="A0A7J8LDH6"/>
<evidence type="ECO:0000313" key="1">
    <source>
        <dbReference type="EMBL" id="MBA0550419.1"/>
    </source>
</evidence>
<comment type="caution">
    <text evidence="1">The sequence shown here is derived from an EMBL/GenBank/DDBJ whole genome shotgun (WGS) entry which is preliminary data.</text>
</comment>
<reference evidence="1 2" key="1">
    <citation type="journal article" date="2019" name="Genome Biol. Evol.">
        <title>Insights into the evolution of the New World diploid cottons (Gossypium, subgenus Houzingenia) based on genome sequencing.</title>
        <authorList>
            <person name="Grover C.E."/>
            <person name="Arick M.A. 2nd"/>
            <person name="Thrash A."/>
            <person name="Conover J.L."/>
            <person name="Sanders W.S."/>
            <person name="Peterson D.G."/>
            <person name="Frelichowski J.E."/>
            <person name="Scheffler J.A."/>
            <person name="Scheffler B.E."/>
            <person name="Wendel J.F."/>
        </authorList>
    </citation>
    <scope>NUCLEOTIDE SEQUENCE [LARGE SCALE GENOMIC DNA]</scope>
    <source>
        <strain evidence="1">157</strain>
        <tissue evidence="1">Leaf</tissue>
    </source>
</reference>
<dbReference type="Proteomes" id="UP000593572">
    <property type="component" value="Unassembled WGS sequence"/>
</dbReference>
<gene>
    <name evidence="1" type="ORF">Golob_021368</name>
</gene>
<name>A0A7J8LDH6_9ROSI</name>
<proteinExistence type="predicted"/>
<keyword evidence="2" id="KW-1185">Reference proteome</keyword>